<feature type="transmembrane region" description="Helical" evidence="1">
    <location>
        <begin position="91"/>
        <end position="113"/>
    </location>
</feature>
<feature type="transmembrane region" description="Helical" evidence="1">
    <location>
        <begin position="59"/>
        <end position="79"/>
    </location>
</feature>
<reference evidence="3 4" key="1">
    <citation type="submission" date="2024-02" db="EMBL/GenBank/DDBJ databases">
        <authorList>
            <person name="Vignale AGUSTIN F."/>
            <person name="Sosa J E."/>
            <person name="Modenutti C."/>
        </authorList>
    </citation>
    <scope>NUCLEOTIDE SEQUENCE [LARGE SCALE GENOMIC DNA]</scope>
</reference>
<evidence type="ECO:0000313" key="3">
    <source>
        <dbReference type="EMBL" id="CAK9137155.1"/>
    </source>
</evidence>
<dbReference type="AlphaFoldDB" id="A0ABC8QXD3"/>
<keyword evidence="4" id="KW-1185">Reference proteome</keyword>
<dbReference type="PANTHER" id="PTHR12741:SF47">
    <property type="entry name" value="CALLOSE SYNTHASE 9"/>
    <property type="match status" value="1"/>
</dbReference>
<accession>A0ABC8QXD3</accession>
<keyword evidence="1" id="KW-0812">Transmembrane</keyword>
<dbReference type="EMBL" id="CAUOFW020000804">
    <property type="protein sequence ID" value="CAK9137155.1"/>
    <property type="molecule type" value="Genomic_DNA"/>
</dbReference>
<dbReference type="Proteomes" id="UP001642360">
    <property type="component" value="Unassembled WGS sequence"/>
</dbReference>
<evidence type="ECO:0000256" key="1">
    <source>
        <dbReference type="SAM" id="Phobius"/>
    </source>
</evidence>
<evidence type="ECO:0000313" key="4">
    <source>
        <dbReference type="Proteomes" id="UP001642360"/>
    </source>
</evidence>
<protein>
    <recommendedName>
        <fullName evidence="2">Callose synthase helical domain-containing protein</fullName>
    </recommendedName>
</protein>
<keyword evidence="1" id="KW-0472">Membrane</keyword>
<feature type="domain" description="Callose synthase helical" evidence="2">
    <location>
        <begin position="391"/>
        <end position="493"/>
    </location>
</feature>
<name>A0ABC8QXD3_9AQUA</name>
<dbReference type="PANTHER" id="PTHR12741">
    <property type="entry name" value="LYST-INTERACTING PROTEIN LIP5 DOPAMINE RESPONSIVE PROTEIN DRG-1"/>
    <property type="match status" value="1"/>
</dbReference>
<comment type="caution">
    <text evidence="3">The sequence shown here is derived from an EMBL/GenBank/DDBJ whole genome shotgun (WGS) entry which is preliminary data.</text>
</comment>
<dbReference type="InterPro" id="IPR058851">
    <property type="entry name" value="CALS1_helical"/>
</dbReference>
<keyword evidence="1" id="KW-1133">Transmembrane helix</keyword>
<feature type="transmembrane region" description="Helical" evidence="1">
    <location>
        <begin position="272"/>
        <end position="296"/>
    </location>
</feature>
<evidence type="ECO:0000259" key="2">
    <source>
        <dbReference type="Pfam" id="PF25968"/>
    </source>
</evidence>
<organism evidence="3 4">
    <name type="scientific">Ilex paraguariensis</name>
    <name type="common">yerba mate</name>
    <dbReference type="NCBI Taxonomy" id="185542"/>
    <lineage>
        <taxon>Eukaryota</taxon>
        <taxon>Viridiplantae</taxon>
        <taxon>Streptophyta</taxon>
        <taxon>Embryophyta</taxon>
        <taxon>Tracheophyta</taxon>
        <taxon>Spermatophyta</taxon>
        <taxon>Magnoliopsida</taxon>
        <taxon>eudicotyledons</taxon>
        <taxon>Gunneridae</taxon>
        <taxon>Pentapetalae</taxon>
        <taxon>asterids</taxon>
        <taxon>campanulids</taxon>
        <taxon>Aquifoliales</taxon>
        <taxon>Aquifoliaceae</taxon>
        <taxon>Ilex</taxon>
    </lineage>
</organism>
<dbReference type="Pfam" id="PF25968">
    <property type="entry name" value="CALS1"/>
    <property type="match status" value="1"/>
</dbReference>
<gene>
    <name evidence="3" type="ORF">ILEXP_LOCUS4176</name>
</gene>
<sequence length="500" mass="57997">MGLTIIAFNGGHFDSKTIREVLSLGPTYVVMKFFQSVLDILMMYGAYSTTRRLAVLRIFLRFVCFTIASIFICFLYVKALEEKSKPNAESILFKVYVIILGIYAGIQFFLSLLMRIPACHRLTNQCDHWPLVRFVKWMHQEHYYVGRGMYERTTDYIKGSGYSFGWIEICAATTDLLVSFSTLMGDKINETPKGLSSKLVRQWYTRDNEYMLLWILILGAKFSFAYFLQIKPLVKPTKVIVGLDTIQYSWHDFVSKQNHNAFTVASLWAPVFAIYLLDIHVFYTVISAVWGFLLGARDRLGEIRSLDAVHKLFERYPTAFMDTLHIPLSNRTSLQSSGQVLEKNKVDAARFAPFWNEIVKNLREEDYITNLEMELLLMPRNSGNLPLVQWPLFLLASKIFLAKDIALESRDSQEELWDRISRDDYMKYAVEECYYTIKLILTAILDDEGKMWVERIYDDIRGSIVKRSMHVDFQLNKLSLVIQKVTALMGVLVCINSFQF</sequence>
<proteinExistence type="predicted"/>
<feature type="transmembrane region" description="Helical" evidence="1">
    <location>
        <begin position="210"/>
        <end position="228"/>
    </location>
</feature>